<evidence type="ECO:0000259" key="4">
    <source>
        <dbReference type="PROSITE" id="PS50043"/>
    </source>
</evidence>
<dbReference type="EMBL" id="CP014578">
    <property type="protein sequence ID" value="ANB72182.1"/>
    <property type="molecule type" value="Genomic_DNA"/>
</dbReference>
<evidence type="ECO:0000256" key="1">
    <source>
        <dbReference type="ARBA" id="ARBA00023015"/>
    </source>
</evidence>
<evidence type="ECO:0000313" key="6">
    <source>
        <dbReference type="Proteomes" id="UP000076852"/>
    </source>
</evidence>
<dbReference type="SMART" id="SM00421">
    <property type="entry name" value="HTH_LUXR"/>
    <property type="match status" value="1"/>
</dbReference>
<dbReference type="SUPFAM" id="SSF46894">
    <property type="entry name" value="C-terminal effector domain of the bipartite response regulators"/>
    <property type="match status" value="1"/>
</dbReference>
<dbReference type="PANTHER" id="PTHR44688">
    <property type="entry name" value="DNA-BINDING TRANSCRIPTIONAL ACTIVATOR DEVR_DOSR"/>
    <property type="match status" value="1"/>
</dbReference>
<dbReference type="PROSITE" id="PS50043">
    <property type="entry name" value="HTH_LUXR_2"/>
    <property type="match status" value="1"/>
</dbReference>
<dbReference type="STRING" id="1804984.AYM40_07245"/>
<dbReference type="Gene3D" id="1.10.10.10">
    <property type="entry name" value="Winged helix-like DNA-binding domain superfamily/Winged helix DNA-binding domain"/>
    <property type="match status" value="1"/>
</dbReference>
<keyword evidence="1" id="KW-0805">Transcription regulation</keyword>
<accession>A0A160FIW3</accession>
<dbReference type="RefSeq" id="WP_063495620.1">
    <property type="nucleotide sequence ID" value="NZ_CP014578.1"/>
</dbReference>
<dbReference type="PROSITE" id="PS00622">
    <property type="entry name" value="HTH_LUXR_1"/>
    <property type="match status" value="1"/>
</dbReference>
<feature type="domain" description="HTH luxR-type" evidence="4">
    <location>
        <begin position="33"/>
        <end position="98"/>
    </location>
</feature>
<dbReference type="Proteomes" id="UP000076852">
    <property type="component" value="Chromosome 1"/>
</dbReference>
<dbReference type="GO" id="GO:0006355">
    <property type="term" value="P:regulation of DNA-templated transcription"/>
    <property type="evidence" value="ECO:0007669"/>
    <property type="project" value="InterPro"/>
</dbReference>
<protein>
    <recommendedName>
        <fullName evidence="4">HTH luxR-type domain-containing protein</fullName>
    </recommendedName>
</protein>
<dbReference type="Pfam" id="PF00196">
    <property type="entry name" value="GerE"/>
    <property type="match status" value="1"/>
</dbReference>
<reference evidence="5 6" key="1">
    <citation type="journal article" date="2016" name="Gene">
        <title>PacBio SMRT assembly of a complex multi-replicon genome reveals chlorocatechol degradative operon in a region of genome plasticity.</title>
        <authorList>
            <person name="Ricker N."/>
            <person name="Shen S.Y."/>
            <person name="Goordial J."/>
            <person name="Jin S."/>
            <person name="Fulthorpe R.R."/>
        </authorList>
    </citation>
    <scope>NUCLEOTIDE SEQUENCE [LARGE SCALE GENOMIC DNA]</scope>
    <source>
        <strain evidence="5 6">OLGA172</strain>
    </source>
</reference>
<keyword evidence="3" id="KW-0804">Transcription</keyword>
<dbReference type="PANTHER" id="PTHR44688:SF16">
    <property type="entry name" value="DNA-BINDING TRANSCRIPTIONAL ACTIVATOR DEVR_DOSR"/>
    <property type="match status" value="1"/>
</dbReference>
<keyword evidence="6" id="KW-1185">Reference proteome</keyword>
<dbReference type="GO" id="GO:0003677">
    <property type="term" value="F:DNA binding"/>
    <property type="evidence" value="ECO:0007669"/>
    <property type="project" value="UniProtKB-KW"/>
</dbReference>
<dbReference type="PRINTS" id="PR00038">
    <property type="entry name" value="HTHLUXR"/>
</dbReference>
<dbReference type="OrthoDB" id="134985at2"/>
<dbReference type="AlphaFoldDB" id="A0A160FIW3"/>
<keyword evidence="2" id="KW-0238">DNA-binding</keyword>
<name>A0A160FIW3_9BURK</name>
<proteinExistence type="predicted"/>
<dbReference type="InterPro" id="IPR016032">
    <property type="entry name" value="Sig_transdc_resp-reg_C-effctor"/>
</dbReference>
<organism evidence="5 6">
    <name type="scientific">Paraburkholderia phytofirmans OLGA172</name>
    <dbReference type="NCBI Taxonomy" id="1417228"/>
    <lineage>
        <taxon>Bacteria</taxon>
        <taxon>Pseudomonadati</taxon>
        <taxon>Pseudomonadota</taxon>
        <taxon>Betaproteobacteria</taxon>
        <taxon>Burkholderiales</taxon>
        <taxon>Burkholderiaceae</taxon>
        <taxon>Paraburkholderia</taxon>
    </lineage>
</organism>
<evidence type="ECO:0000313" key="5">
    <source>
        <dbReference type="EMBL" id="ANB72182.1"/>
    </source>
</evidence>
<dbReference type="InterPro" id="IPR000792">
    <property type="entry name" value="Tscrpt_reg_LuxR_C"/>
</dbReference>
<dbReference type="KEGG" id="buz:AYM40_07245"/>
<evidence type="ECO:0000256" key="2">
    <source>
        <dbReference type="ARBA" id="ARBA00023125"/>
    </source>
</evidence>
<evidence type="ECO:0000256" key="3">
    <source>
        <dbReference type="ARBA" id="ARBA00023163"/>
    </source>
</evidence>
<sequence length="103" mass="11596">MPGTAQTEELLAYIDLLLEGWRARYQAERSQRPGAERESVSVRERNILELIAAGQSNKEIARTFEIAPETVKSHVKSIFVKLSVDKRAHAVARAQTLELVKSH</sequence>
<dbReference type="InterPro" id="IPR036388">
    <property type="entry name" value="WH-like_DNA-bd_sf"/>
</dbReference>
<dbReference type="CDD" id="cd06170">
    <property type="entry name" value="LuxR_C_like"/>
    <property type="match status" value="1"/>
</dbReference>
<gene>
    <name evidence="5" type="ORF">AYM40_07245</name>
</gene>